<dbReference type="PROSITE" id="PS50138">
    <property type="entry name" value="BRCA2_REPEAT"/>
    <property type="match status" value="1"/>
</dbReference>
<dbReference type="Pfam" id="PF09169">
    <property type="entry name" value="BRCA-2_helical"/>
    <property type="match status" value="1"/>
</dbReference>
<dbReference type="InterPro" id="IPR015525">
    <property type="entry name" value="BRCA2"/>
</dbReference>
<name>A0A1B6LS04_9HEMI</name>
<evidence type="ECO:0000256" key="2">
    <source>
        <dbReference type="ARBA" id="ARBA00022763"/>
    </source>
</evidence>
<dbReference type="InterPro" id="IPR015252">
    <property type="entry name" value="BRCA2_hlx"/>
</dbReference>
<feature type="non-terminal residue" evidence="5">
    <location>
        <position position="1"/>
    </location>
</feature>
<feature type="domain" description="Breast cancer type 2 susceptibility protein helical" evidence="4">
    <location>
        <begin position="458"/>
        <end position="572"/>
    </location>
</feature>
<evidence type="ECO:0000313" key="5">
    <source>
        <dbReference type="EMBL" id="JAT26425.1"/>
    </source>
</evidence>
<reference evidence="5" key="1">
    <citation type="submission" date="2015-11" db="EMBL/GenBank/DDBJ databases">
        <title>De novo transcriptome assembly of four potential Pierce s Disease insect vectors from Arizona vineyards.</title>
        <authorList>
            <person name="Tassone E.E."/>
        </authorList>
    </citation>
    <scope>NUCLEOTIDE SEQUENCE</scope>
</reference>
<evidence type="ECO:0000256" key="3">
    <source>
        <dbReference type="ARBA" id="ARBA00023204"/>
    </source>
</evidence>
<sequence>LTYHHLYEQALLFGNDKPCVALKLGGFQTAGEKPVKVSEQSSKKAKQLFDVEERGEATNFNDIETSGEITVMSEEGVNKAKSILLVDDDDEMKFERCQTMAVQYTKQSLMFATHLPTFNERFNNRRITGHYDALSKNVEPCCSKDFYPIESISSKIIKKSAYQASNIGNDKIKSITSSVVGSELSESNVLDTCKKSIRKLRKNSRENDEINMNILNPPKKPRKLFDGIEFQSKPKALDYQCSVTSGLNLSNLCSSVISEEDLSLLNQSLTNMCYLNSSLKRIGNENQNLSFPDKNLNLSPSVAREVSESMAALMADEESSSPFSKSVLKPCLSSPSMIFDRQLKLPAIDCFENDLHINDKQLSPVLGRSSNFKPVKRSKKSLLQSPDQNINHNFIKNSTPNTKDFSLKQLYATSTPIEATIRQKVSFHLKQKPLVTVIEESKNSFVSETFKLELAIARKQAADNQDCLIKEKLKSPNSIQPCEGTYLLRKKADKGRVLQSLLESRSLQSREVEQLELLGVKSNVIKVSASNAVDFRFFARDYFSEDICSSNVHGISVGDGARLILDGEDSVGVA</sequence>
<organism evidence="5">
    <name type="scientific">Graphocephala atropunctata</name>
    <dbReference type="NCBI Taxonomy" id="36148"/>
    <lineage>
        <taxon>Eukaryota</taxon>
        <taxon>Metazoa</taxon>
        <taxon>Ecdysozoa</taxon>
        <taxon>Arthropoda</taxon>
        <taxon>Hexapoda</taxon>
        <taxon>Insecta</taxon>
        <taxon>Pterygota</taxon>
        <taxon>Neoptera</taxon>
        <taxon>Paraneoptera</taxon>
        <taxon>Hemiptera</taxon>
        <taxon>Auchenorrhyncha</taxon>
        <taxon>Membracoidea</taxon>
        <taxon>Cicadellidae</taxon>
        <taxon>Cicadellinae</taxon>
        <taxon>Cicadellini</taxon>
        <taxon>Graphocephala</taxon>
    </lineage>
</organism>
<keyword evidence="1" id="KW-0677">Repeat</keyword>
<keyword evidence="2" id="KW-0227">DNA damage</keyword>
<dbReference type="PANTHER" id="PTHR11289:SF0">
    <property type="entry name" value="BREAST CANCER TYPE 2 SUSCEPTIBILITY PROTEIN"/>
    <property type="match status" value="1"/>
</dbReference>
<keyword evidence="3" id="KW-0234">DNA repair</keyword>
<dbReference type="SUPFAM" id="SSF81872">
    <property type="entry name" value="BRCA2 helical domain"/>
    <property type="match status" value="1"/>
</dbReference>
<dbReference type="PANTHER" id="PTHR11289">
    <property type="entry name" value="BREAST CANCER TYPE 2 SUSCEPTIBILITY PROTEIN BRCA2"/>
    <property type="match status" value="1"/>
</dbReference>
<protein>
    <recommendedName>
        <fullName evidence="4">Breast cancer type 2 susceptibility protein helical domain-containing protein</fullName>
    </recommendedName>
</protein>
<evidence type="ECO:0000259" key="4">
    <source>
        <dbReference type="Pfam" id="PF09169"/>
    </source>
</evidence>
<dbReference type="InterPro" id="IPR036315">
    <property type="entry name" value="BRCA2_hlx_sf"/>
</dbReference>
<dbReference type="EMBL" id="GEBQ01013552">
    <property type="protein sequence ID" value="JAT26425.1"/>
    <property type="molecule type" value="Transcribed_RNA"/>
</dbReference>
<dbReference type="GO" id="GO:0005634">
    <property type="term" value="C:nucleus"/>
    <property type="evidence" value="ECO:0007669"/>
    <property type="project" value="TreeGrafter"/>
</dbReference>
<feature type="non-terminal residue" evidence="5">
    <location>
        <position position="574"/>
    </location>
</feature>
<accession>A0A1B6LS04</accession>
<dbReference type="Pfam" id="PF00634">
    <property type="entry name" value="BRCA2"/>
    <property type="match status" value="1"/>
</dbReference>
<dbReference type="GO" id="GO:0000724">
    <property type="term" value="P:double-strand break repair via homologous recombination"/>
    <property type="evidence" value="ECO:0007669"/>
    <property type="project" value="InterPro"/>
</dbReference>
<gene>
    <name evidence="5" type="ORF">g.3794</name>
</gene>
<dbReference type="GO" id="GO:0006355">
    <property type="term" value="P:regulation of DNA-templated transcription"/>
    <property type="evidence" value="ECO:0007669"/>
    <property type="project" value="TreeGrafter"/>
</dbReference>
<dbReference type="AlphaFoldDB" id="A0A1B6LS04"/>
<proteinExistence type="predicted"/>
<dbReference type="InterPro" id="IPR002093">
    <property type="entry name" value="BRCA2_repeat"/>
</dbReference>
<evidence type="ECO:0000256" key="1">
    <source>
        <dbReference type="ARBA" id="ARBA00022737"/>
    </source>
</evidence>